<evidence type="ECO:0000259" key="10">
    <source>
        <dbReference type="PROSITE" id="PS52015"/>
    </source>
</evidence>
<comment type="caution">
    <text evidence="11">The sequence shown here is derived from an EMBL/GenBank/DDBJ whole genome shotgun (WGS) entry which is preliminary data.</text>
</comment>
<dbReference type="PROSITE" id="PS52015">
    <property type="entry name" value="TONB_CTD"/>
    <property type="match status" value="1"/>
</dbReference>
<dbReference type="PANTHER" id="PTHR33446:SF2">
    <property type="entry name" value="PROTEIN TONB"/>
    <property type="match status" value="1"/>
</dbReference>
<dbReference type="SUPFAM" id="SSF74653">
    <property type="entry name" value="TolA/TonB C-terminal domain"/>
    <property type="match status" value="1"/>
</dbReference>
<reference evidence="12" key="1">
    <citation type="journal article" date="2019" name="Int. J. Syst. Evol. Microbiol.">
        <title>The Global Catalogue of Microorganisms (GCM) 10K type strain sequencing project: providing services to taxonomists for standard genome sequencing and annotation.</title>
        <authorList>
            <consortium name="The Broad Institute Genomics Platform"/>
            <consortium name="The Broad Institute Genome Sequencing Center for Infectious Disease"/>
            <person name="Wu L."/>
            <person name="Ma J."/>
        </authorList>
    </citation>
    <scope>NUCLEOTIDE SEQUENCE [LARGE SCALE GENOMIC DNA]</scope>
    <source>
        <strain evidence="12">CGMCC 1.10106</strain>
    </source>
</reference>
<protein>
    <recommendedName>
        <fullName evidence="10">TonB C-terminal domain-containing protein</fullName>
    </recommendedName>
</protein>
<keyword evidence="12" id="KW-1185">Reference proteome</keyword>
<keyword evidence="8" id="KW-1133">Transmembrane helix</keyword>
<evidence type="ECO:0000256" key="9">
    <source>
        <dbReference type="ARBA" id="ARBA00023136"/>
    </source>
</evidence>
<sequence length="272" mass="28797">MLGDGMKSILIAVALLQGAAVPDPAPLTPSGNWTVDYGDADCVLSRDFGIGKARTTLGFSPSPFGDSVEVVTMTAGAKFEYRKSKARLTLQPSGFTMDSDAYIYGLKDKAMTVTTFTAVGPAATHWRTSTGVALEPAAGPRATIAVPDMAKAFGALNTCQADLVKSWGVDPAELDKTTVLAVPVAPEGWFSNDDYPSEALQNGQTGTSVIIWSIDTRGRISDCKVVKSSGAPSLDRASCQAVLRRGRYEPALGIDGKPVPTHAMRKVIWRMP</sequence>
<dbReference type="Gene3D" id="3.30.1150.10">
    <property type="match status" value="1"/>
</dbReference>
<feature type="domain" description="TonB C-terminal" evidence="10">
    <location>
        <begin position="180"/>
        <end position="272"/>
    </location>
</feature>
<evidence type="ECO:0000256" key="3">
    <source>
        <dbReference type="ARBA" id="ARBA00022448"/>
    </source>
</evidence>
<accession>A0ABQ1H1W3</accession>
<comment type="similarity">
    <text evidence="2">Belongs to the TonB family.</text>
</comment>
<evidence type="ECO:0000313" key="11">
    <source>
        <dbReference type="EMBL" id="GGA55809.1"/>
    </source>
</evidence>
<dbReference type="InterPro" id="IPR037682">
    <property type="entry name" value="TonB_C"/>
</dbReference>
<organism evidence="11 12">
    <name type="scientific">Sphingomonas psychrolutea</name>
    <dbReference type="NCBI Taxonomy" id="1259676"/>
    <lineage>
        <taxon>Bacteria</taxon>
        <taxon>Pseudomonadati</taxon>
        <taxon>Pseudomonadota</taxon>
        <taxon>Alphaproteobacteria</taxon>
        <taxon>Sphingomonadales</taxon>
        <taxon>Sphingomonadaceae</taxon>
        <taxon>Sphingomonas</taxon>
    </lineage>
</organism>
<keyword evidence="4" id="KW-1003">Cell membrane</keyword>
<dbReference type="Pfam" id="PF03544">
    <property type="entry name" value="TonB_C"/>
    <property type="match status" value="1"/>
</dbReference>
<keyword evidence="7" id="KW-0653">Protein transport</keyword>
<dbReference type="NCBIfam" id="TIGR01352">
    <property type="entry name" value="tonB_Cterm"/>
    <property type="match status" value="1"/>
</dbReference>
<keyword evidence="6" id="KW-0812">Transmembrane</keyword>
<evidence type="ECO:0000313" key="12">
    <source>
        <dbReference type="Proteomes" id="UP000618591"/>
    </source>
</evidence>
<dbReference type="InterPro" id="IPR051045">
    <property type="entry name" value="TonB-dependent_transducer"/>
</dbReference>
<dbReference type="Proteomes" id="UP000618591">
    <property type="component" value="Unassembled WGS sequence"/>
</dbReference>
<name>A0ABQ1H1W3_9SPHN</name>
<evidence type="ECO:0000256" key="5">
    <source>
        <dbReference type="ARBA" id="ARBA00022519"/>
    </source>
</evidence>
<dbReference type="InterPro" id="IPR006260">
    <property type="entry name" value="TonB/TolA_C"/>
</dbReference>
<keyword evidence="9" id="KW-0472">Membrane</keyword>
<evidence type="ECO:0000256" key="7">
    <source>
        <dbReference type="ARBA" id="ARBA00022927"/>
    </source>
</evidence>
<evidence type="ECO:0000256" key="4">
    <source>
        <dbReference type="ARBA" id="ARBA00022475"/>
    </source>
</evidence>
<evidence type="ECO:0000256" key="8">
    <source>
        <dbReference type="ARBA" id="ARBA00022989"/>
    </source>
</evidence>
<evidence type="ECO:0000256" key="6">
    <source>
        <dbReference type="ARBA" id="ARBA00022692"/>
    </source>
</evidence>
<proteinExistence type="inferred from homology"/>
<dbReference type="EMBL" id="BMDW01000018">
    <property type="protein sequence ID" value="GGA55809.1"/>
    <property type="molecule type" value="Genomic_DNA"/>
</dbReference>
<gene>
    <name evidence="11" type="ORF">GCM10011395_27800</name>
</gene>
<keyword evidence="3" id="KW-0813">Transport</keyword>
<keyword evidence="5" id="KW-0997">Cell inner membrane</keyword>
<dbReference type="PANTHER" id="PTHR33446">
    <property type="entry name" value="PROTEIN TONB-RELATED"/>
    <property type="match status" value="1"/>
</dbReference>
<evidence type="ECO:0000256" key="1">
    <source>
        <dbReference type="ARBA" id="ARBA00004383"/>
    </source>
</evidence>
<comment type="subcellular location">
    <subcellularLocation>
        <location evidence="1">Cell inner membrane</location>
        <topology evidence="1">Single-pass membrane protein</topology>
        <orientation evidence="1">Periplasmic side</orientation>
    </subcellularLocation>
</comment>
<evidence type="ECO:0000256" key="2">
    <source>
        <dbReference type="ARBA" id="ARBA00006555"/>
    </source>
</evidence>